<dbReference type="InterPro" id="IPR005804">
    <property type="entry name" value="FA_desaturase_dom"/>
</dbReference>
<evidence type="ECO:0000313" key="4">
    <source>
        <dbReference type="EMBL" id="CAH0379175.1"/>
    </source>
</evidence>
<feature type="transmembrane region" description="Helical" evidence="1">
    <location>
        <begin position="201"/>
        <end position="228"/>
    </location>
</feature>
<evidence type="ECO:0000256" key="1">
    <source>
        <dbReference type="SAM" id="Phobius"/>
    </source>
</evidence>
<sequence>MGKGARAQPLERPWDFVYRTQEEPHAIRRRAILKVHPEIQKLFGYEPLTKYLVVLTVALQVWVASYVKEWRWPYYLAATYVIGATANHSLFLAIHELAHGLGAKSWAENRLIAMVANCPITIAYAVTFKPYHMAHHAQQGDDGIDTDIPTYLEAWLISGTATSYIDHTLRKFVFMFCQIFGYALRPMIVKPDLVPVDRWILLNWAVVLAFDAVILTCFGRSALLYLLLSTFFAGSIHPTAGHFIAEHYVFEGTAETYSYYGPLNALAYNVGYHNEHHDFPSVPWSRLPLVTQIAPEFYSDLPQCYSWPGTVLRYIFDDAISPFSRVKKRRDEKAD</sequence>
<feature type="domain" description="Sphingolipid delta4-desaturase N-terminal" evidence="2">
    <location>
        <begin position="11"/>
        <end position="49"/>
    </location>
</feature>
<dbReference type="AlphaFoldDB" id="A0A7S4A6G2"/>
<keyword evidence="1" id="KW-0472">Membrane</keyword>
<dbReference type="InterPro" id="IPR013866">
    <property type="entry name" value="Sphingolipid_d4-desaturase_N"/>
</dbReference>
<organism evidence="3">
    <name type="scientific">Pelagomonas calceolata</name>
    <dbReference type="NCBI Taxonomy" id="35677"/>
    <lineage>
        <taxon>Eukaryota</taxon>
        <taxon>Sar</taxon>
        <taxon>Stramenopiles</taxon>
        <taxon>Ochrophyta</taxon>
        <taxon>Pelagophyceae</taxon>
        <taxon>Pelagomonadales</taxon>
        <taxon>Pelagomonadaceae</taxon>
        <taxon>Pelagomonas</taxon>
    </lineage>
</organism>
<keyword evidence="1" id="KW-0812">Transmembrane</keyword>
<dbReference type="GO" id="GO:0016020">
    <property type="term" value="C:membrane"/>
    <property type="evidence" value="ECO:0007669"/>
    <property type="project" value="GOC"/>
</dbReference>
<keyword evidence="5" id="KW-1185">Reference proteome</keyword>
<feature type="transmembrane region" description="Helical" evidence="1">
    <location>
        <begin position="172"/>
        <end position="189"/>
    </location>
</feature>
<evidence type="ECO:0000313" key="5">
    <source>
        <dbReference type="Proteomes" id="UP000789595"/>
    </source>
</evidence>
<dbReference type="EMBL" id="HBIW01024002">
    <property type="protein sequence ID" value="CAE0705262.1"/>
    <property type="molecule type" value="Transcribed_RNA"/>
</dbReference>
<evidence type="ECO:0000313" key="3">
    <source>
        <dbReference type="EMBL" id="CAE0705262.1"/>
    </source>
</evidence>
<dbReference type="EMBL" id="CAKKNE010000006">
    <property type="protein sequence ID" value="CAH0379175.1"/>
    <property type="molecule type" value="Genomic_DNA"/>
</dbReference>
<dbReference type="PANTHER" id="PTHR12879">
    <property type="entry name" value="SPHINGOLIPID DELTA 4 DESATURASE/C-4 HYDROXYLASE PROTEIN DES2"/>
    <property type="match status" value="1"/>
</dbReference>
<dbReference type="OrthoDB" id="200948at2759"/>
<dbReference type="GO" id="GO:0046513">
    <property type="term" value="P:ceramide biosynthetic process"/>
    <property type="evidence" value="ECO:0007669"/>
    <property type="project" value="TreeGrafter"/>
</dbReference>
<keyword evidence="1" id="KW-1133">Transmembrane helix</keyword>
<reference evidence="4" key="2">
    <citation type="submission" date="2021-11" db="EMBL/GenBank/DDBJ databases">
        <authorList>
            <consortium name="Genoscope - CEA"/>
            <person name="William W."/>
        </authorList>
    </citation>
    <scope>NUCLEOTIDE SEQUENCE</scope>
</reference>
<evidence type="ECO:0000259" key="2">
    <source>
        <dbReference type="SMART" id="SM01269"/>
    </source>
</evidence>
<dbReference type="Proteomes" id="UP000789595">
    <property type="component" value="Unassembled WGS sequence"/>
</dbReference>
<name>A0A7S4A6G2_9STRA</name>
<dbReference type="PANTHER" id="PTHR12879:SF8">
    <property type="entry name" value="SPHINGOLIPID DELTA(4)-DESATURASE DES1"/>
    <property type="match status" value="1"/>
</dbReference>
<dbReference type="Pfam" id="PF08557">
    <property type="entry name" value="Lipid_DES"/>
    <property type="match status" value="1"/>
</dbReference>
<protein>
    <recommendedName>
        <fullName evidence="2">Sphingolipid delta4-desaturase N-terminal domain-containing protein</fullName>
    </recommendedName>
</protein>
<proteinExistence type="predicted"/>
<dbReference type="SMART" id="SM01269">
    <property type="entry name" value="Lipid_DES"/>
    <property type="match status" value="1"/>
</dbReference>
<reference evidence="3" key="1">
    <citation type="submission" date="2021-01" db="EMBL/GenBank/DDBJ databases">
        <authorList>
            <person name="Corre E."/>
            <person name="Pelletier E."/>
            <person name="Niang G."/>
            <person name="Scheremetjew M."/>
            <person name="Finn R."/>
            <person name="Kale V."/>
            <person name="Holt S."/>
            <person name="Cochrane G."/>
            <person name="Meng A."/>
            <person name="Brown T."/>
            <person name="Cohen L."/>
        </authorList>
    </citation>
    <scope>NUCLEOTIDE SEQUENCE</scope>
    <source>
        <strain evidence="3">CCMP1756</strain>
    </source>
</reference>
<gene>
    <name evidence="3" type="ORF">PCAL00307_LOCUS20710</name>
    <name evidence="4" type="ORF">PECAL_6P07770</name>
</gene>
<feature type="transmembrane region" description="Helical" evidence="1">
    <location>
        <begin position="73"/>
        <end position="94"/>
    </location>
</feature>
<dbReference type="Pfam" id="PF00487">
    <property type="entry name" value="FA_desaturase"/>
    <property type="match status" value="1"/>
</dbReference>
<accession>A0A7S4A6G2</accession>
<dbReference type="GO" id="GO:0042284">
    <property type="term" value="F:sphingolipid delta-4 desaturase activity"/>
    <property type="evidence" value="ECO:0007669"/>
    <property type="project" value="TreeGrafter"/>
</dbReference>